<dbReference type="PRINTS" id="PR00320">
    <property type="entry name" value="GPROTEINBRPT"/>
</dbReference>
<gene>
    <name evidence="9" type="ORF">CMU_019030</name>
</gene>
<dbReference type="InterPro" id="IPR013934">
    <property type="entry name" value="Utp13_C"/>
</dbReference>
<dbReference type="PANTHER" id="PTHR19854">
    <property type="entry name" value="TRANSDUCIN BETA-LIKE 3"/>
    <property type="match status" value="1"/>
</dbReference>
<feature type="repeat" description="WD" evidence="5">
    <location>
        <begin position="733"/>
        <end position="767"/>
    </location>
</feature>
<feature type="region of interest" description="Disordered" evidence="6">
    <location>
        <begin position="416"/>
        <end position="440"/>
    </location>
</feature>
<dbReference type="Gene3D" id="2.130.10.10">
    <property type="entry name" value="YVTN repeat-like/Quinoprotein amine dehydrogenase"/>
    <property type="match status" value="4"/>
</dbReference>
<feature type="domain" description="Anaphase-promoting complex subunit 4-like WD40" evidence="8">
    <location>
        <begin position="128"/>
        <end position="180"/>
    </location>
</feature>
<dbReference type="GO" id="GO:0032040">
    <property type="term" value="C:small-subunit processome"/>
    <property type="evidence" value="ECO:0007669"/>
    <property type="project" value="InterPro"/>
</dbReference>
<dbReference type="GO" id="GO:0034511">
    <property type="term" value="F:U3 snoRNA binding"/>
    <property type="evidence" value="ECO:0007669"/>
    <property type="project" value="TreeGrafter"/>
</dbReference>
<dbReference type="InterPro" id="IPR036322">
    <property type="entry name" value="WD40_repeat_dom_sf"/>
</dbReference>
<dbReference type="SUPFAM" id="SSF50978">
    <property type="entry name" value="WD40 repeat-like"/>
    <property type="match status" value="1"/>
</dbReference>
<dbReference type="CDD" id="cd00200">
    <property type="entry name" value="WD40"/>
    <property type="match status" value="1"/>
</dbReference>
<dbReference type="PROSITE" id="PS50294">
    <property type="entry name" value="WD_REPEATS_REGION"/>
    <property type="match status" value="4"/>
</dbReference>
<keyword evidence="4" id="KW-0539">Nucleus</keyword>
<evidence type="ECO:0000256" key="2">
    <source>
        <dbReference type="ARBA" id="ARBA00022574"/>
    </source>
</evidence>
<organism evidence="9 10">
    <name type="scientific">Cryptosporidium muris (strain RN66)</name>
    <dbReference type="NCBI Taxonomy" id="441375"/>
    <lineage>
        <taxon>Eukaryota</taxon>
        <taxon>Sar</taxon>
        <taxon>Alveolata</taxon>
        <taxon>Apicomplexa</taxon>
        <taxon>Conoidasida</taxon>
        <taxon>Coccidia</taxon>
        <taxon>Eucoccidiorida</taxon>
        <taxon>Eimeriorina</taxon>
        <taxon>Cryptosporidiidae</taxon>
        <taxon>Cryptosporidium</taxon>
    </lineage>
</organism>
<feature type="repeat" description="WD" evidence="5">
    <location>
        <begin position="527"/>
        <end position="568"/>
    </location>
</feature>
<dbReference type="PROSITE" id="PS00678">
    <property type="entry name" value="WD_REPEATS_1"/>
    <property type="match status" value="4"/>
</dbReference>
<feature type="domain" description="U3 small nucleolar RNA-associated protein 13 C-terminal" evidence="7">
    <location>
        <begin position="790"/>
        <end position="950"/>
    </location>
</feature>
<evidence type="ECO:0000256" key="3">
    <source>
        <dbReference type="ARBA" id="ARBA00022737"/>
    </source>
</evidence>
<evidence type="ECO:0000256" key="5">
    <source>
        <dbReference type="PROSITE-ProRule" id="PRU00221"/>
    </source>
</evidence>
<dbReference type="InterPro" id="IPR015943">
    <property type="entry name" value="WD40/YVTN_repeat-like_dom_sf"/>
</dbReference>
<dbReference type="OrthoDB" id="674604at2759"/>
<feature type="repeat" description="WD" evidence="5">
    <location>
        <begin position="233"/>
        <end position="255"/>
    </location>
</feature>
<feature type="repeat" description="WD" evidence="5">
    <location>
        <begin position="607"/>
        <end position="648"/>
    </location>
</feature>
<dbReference type="GO" id="GO:0030686">
    <property type="term" value="C:90S preribosome"/>
    <property type="evidence" value="ECO:0007669"/>
    <property type="project" value="TreeGrafter"/>
</dbReference>
<keyword evidence="3" id="KW-0677">Repeat</keyword>
<reference evidence="9" key="1">
    <citation type="submission" date="2008-06" db="EMBL/GenBank/DDBJ databases">
        <authorList>
            <person name="Lorenzi H."/>
            <person name="Inman J."/>
            <person name="Miller J."/>
            <person name="Schobel S."/>
            <person name="Amedeo P."/>
            <person name="Caler E.V."/>
            <person name="da Silva J."/>
        </authorList>
    </citation>
    <scope>NUCLEOTIDE SEQUENCE [LARGE SCALE GENOMIC DNA]</scope>
    <source>
        <strain evidence="9">RN66</strain>
    </source>
</reference>
<dbReference type="SMART" id="SM00320">
    <property type="entry name" value="WD40"/>
    <property type="match status" value="9"/>
</dbReference>
<dbReference type="RefSeq" id="XP_002140495.1">
    <property type="nucleotide sequence ID" value="XM_002140459.1"/>
</dbReference>
<keyword evidence="10" id="KW-1185">Reference proteome</keyword>
<accession>B6AC90</accession>
<dbReference type="InterPro" id="IPR024977">
    <property type="entry name" value="Apc4-like_WD40_dom"/>
</dbReference>
<comment type="subcellular location">
    <subcellularLocation>
        <location evidence="1">Nucleus</location>
        <location evidence="1">Nucleolus</location>
    </subcellularLocation>
</comment>
<dbReference type="InterPro" id="IPR001680">
    <property type="entry name" value="WD40_rpt"/>
</dbReference>
<feature type="repeat" description="WD" evidence="5">
    <location>
        <begin position="649"/>
        <end position="690"/>
    </location>
</feature>
<name>B6AC90_CRYMR</name>
<dbReference type="VEuPathDB" id="CryptoDB:CMU_019030"/>
<dbReference type="eggNOG" id="KOG0319">
    <property type="taxonomic scope" value="Eukaryota"/>
</dbReference>
<dbReference type="Pfam" id="PF00400">
    <property type="entry name" value="WD40"/>
    <property type="match status" value="6"/>
</dbReference>
<sequence length="993" mass="111874">MTFSGRKTILSSSWAHYRKFTKLYSGGDVVYCQSSGILLTLCDGCILASDICKSPFVLGSIGPYNDIYMTTEHAEEVSFFACNDLDNSTIVTIGARGIFRSWSMDVSTVELSEEKKVKFSFIRSWRSVQKFINKICFDKTGQYIACGSSDGSIKVYDSTGGFVTHSFTCHESAISNLKFHSSRWLLFSSCINGVIGIHDLTINRTILRSEDQHFGVINSIELINTVAGSLGGLVTAGSDNIINIWDLDQLKDSGTLGILSSNPESAPKKKKSKKSSEYSKLIPIKQIHSSETVFSILCCNTNLIADYKDYKCPWVIITGNEKTGLTIWDPVSGETLGILKCNDYGCTESIVSNIFMCRDQDFGISSNTNKRDFLILTMEDRRIVVLNFPDFTLYTIVLGETPDIIQAKFLINKDEQESDTNEVKENGFRNTEGESEKEYQQDELVYSNSSNMIEENLQLRCIILNSTEVPTIMSLTEPPFKTISLLGHTSTVLSTDVSECCRFIATSSKDETIRIWDTKDGFCLLTLSGHTDTISSVAFQRKKFIKGPNSKFFVFSGSRDKTLKSWNIGPELTKVLSYRERQNLHISNVKVKEQGYEVKNIMVEYNVIAHNKDINHICISHNNKIIATCSEDKTIKLWSFPDIELIGTCKGHLRGVWQCSFSPIDKVIASASADGTTKLWNIDNFMCIKTFQGHDSPVLQVSFLQNGLQLVSSGDDGLVKLWNISTSECIATFSGHKDKIWTLDIFTTPQYSFMLTGGADSQIILWEDITSKVEEQKKLTESLKNEKITQVDVLIKQNNLIEALNLALDLNLQLKTFQALEKILQPKFNNFFSSKSLDGSYNLSNYQDKIELARIEQIEYIGGLKEWFRQLSVNQIAIILKFTLEWVTIPKTVWLANTVMIFILCTINPSVLYKVEGFTQISAAFRAYNEKYKSRWLSLDQKAYLLDYLFLPNQFTNNSIINKDINKDSSELTSGIQSAFETTLNILFNNDQG</sequence>
<evidence type="ECO:0000313" key="10">
    <source>
        <dbReference type="Proteomes" id="UP000001460"/>
    </source>
</evidence>
<dbReference type="OMA" id="HKTNINY"/>
<dbReference type="PROSITE" id="PS50082">
    <property type="entry name" value="WD_REPEATS_2"/>
    <property type="match status" value="7"/>
</dbReference>
<dbReference type="GO" id="GO:0000472">
    <property type="term" value="P:endonucleolytic cleavage to generate mature 5'-end of SSU-rRNA from (SSU-rRNA, 5.8S rRNA, LSU-rRNA)"/>
    <property type="evidence" value="ECO:0007669"/>
    <property type="project" value="TreeGrafter"/>
</dbReference>
<feature type="repeat" description="WD" evidence="5">
    <location>
        <begin position="691"/>
        <end position="732"/>
    </location>
</feature>
<feature type="repeat" description="WD" evidence="5">
    <location>
        <begin position="485"/>
        <end position="526"/>
    </location>
</feature>
<dbReference type="STRING" id="441375.B6AC90"/>
<dbReference type="Proteomes" id="UP000001460">
    <property type="component" value="Unassembled WGS sequence"/>
</dbReference>
<dbReference type="InterPro" id="IPR019775">
    <property type="entry name" value="WD40_repeat_CS"/>
</dbReference>
<evidence type="ECO:0000256" key="4">
    <source>
        <dbReference type="ARBA" id="ARBA00023242"/>
    </source>
</evidence>
<evidence type="ECO:0000256" key="1">
    <source>
        <dbReference type="ARBA" id="ARBA00004604"/>
    </source>
</evidence>
<protein>
    <submittedName>
        <fullName evidence="9">Uncharacterized protein</fullName>
    </submittedName>
</protein>
<proteinExistence type="predicted"/>
<dbReference type="GeneID" id="6995447"/>
<dbReference type="GO" id="GO:0000480">
    <property type="term" value="P:endonucleolytic cleavage in 5'-ETS of tricistronic rRNA transcript (SSU-rRNA, 5.8S rRNA, LSU-rRNA)"/>
    <property type="evidence" value="ECO:0007669"/>
    <property type="project" value="TreeGrafter"/>
</dbReference>
<dbReference type="AlphaFoldDB" id="B6AC90"/>
<evidence type="ECO:0000256" key="6">
    <source>
        <dbReference type="SAM" id="MobiDB-lite"/>
    </source>
</evidence>
<evidence type="ECO:0000313" key="9">
    <source>
        <dbReference type="EMBL" id="EEA06146.1"/>
    </source>
</evidence>
<dbReference type="SUPFAM" id="SSF50998">
    <property type="entry name" value="Quinoprotein alcohol dehydrogenase-like"/>
    <property type="match status" value="1"/>
</dbReference>
<dbReference type="EMBL" id="DS989728">
    <property type="protein sequence ID" value="EEA06146.1"/>
    <property type="molecule type" value="Genomic_DNA"/>
</dbReference>
<keyword evidence="2 5" id="KW-0853">WD repeat</keyword>
<evidence type="ECO:0000259" key="7">
    <source>
        <dbReference type="Pfam" id="PF08625"/>
    </source>
</evidence>
<dbReference type="Pfam" id="PF08625">
    <property type="entry name" value="Utp13"/>
    <property type="match status" value="1"/>
</dbReference>
<dbReference type="PANTHER" id="PTHR19854:SF15">
    <property type="entry name" value="TRANSDUCIN BETA-LIKE PROTEIN 3"/>
    <property type="match status" value="1"/>
</dbReference>
<dbReference type="InterPro" id="IPR011047">
    <property type="entry name" value="Quinoprotein_ADH-like_sf"/>
</dbReference>
<dbReference type="Pfam" id="PF12894">
    <property type="entry name" value="ANAPC4_WD40"/>
    <property type="match status" value="1"/>
</dbReference>
<dbReference type="InterPro" id="IPR020472">
    <property type="entry name" value="WD40_PAC1"/>
</dbReference>
<evidence type="ECO:0000259" key="8">
    <source>
        <dbReference type="Pfam" id="PF12894"/>
    </source>
</evidence>